<protein>
    <recommendedName>
        <fullName evidence="2">3-hydroxyisobutyryl-CoA hydrolase</fullName>
        <ecNumber evidence="2">3.1.2.4</ecNumber>
    </recommendedName>
</protein>
<dbReference type="PANTHER" id="PTHR43176:SF3">
    <property type="entry name" value="3-HYDROXYISOBUTYRYL-COA HYDROLASE, MITOCHONDRIAL"/>
    <property type="match status" value="1"/>
</dbReference>
<dbReference type="GO" id="GO:0016853">
    <property type="term" value="F:isomerase activity"/>
    <property type="evidence" value="ECO:0007669"/>
    <property type="project" value="UniProtKB-KW"/>
</dbReference>
<dbReference type="PANTHER" id="PTHR43176">
    <property type="entry name" value="3-HYDROXYISOBUTYRYL-COA HYDROLASE-RELATED"/>
    <property type="match status" value="1"/>
</dbReference>
<dbReference type="InterPro" id="IPR032259">
    <property type="entry name" value="HIBYL-CoA-H"/>
</dbReference>
<dbReference type="InterPro" id="IPR045004">
    <property type="entry name" value="ECH_dom"/>
</dbReference>
<dbReference type="Pfam" id="PF16113">
    <property type="entry name" value="ECH_2"/>
    <property type="match status" value="1"/>
</dbReference>
<keyword evidence="5" id="KW-0413">Isomerase</keyword>
<keyword evidence="6" id="KW-1185">Reference proteome</keyword>
<dbReference type="GO" id="GO:0006574">
    <property type="term" value="P:L-valine catabolic process"/>
    <property type="evidence" value="ECO:0007669"/>
    <property type="project" value="TreeGrafter"/>
</dbReference>
<sequence length="389" mass="42752">MMRCVMVRAWGHKAVQGNATGAWMTADGSSEQPADEVVIEVRGSCPVITLNRPRALNALTTAMRAQLSEAYPRFAREAQTYCVVIQSSSEKAFSVGGDVREMTTWGREDRKRARRAFADEYALNWLHECFSKPTISLIDGPVMGSGVGITLFGTHRVAGERYRFAMPETAIGLFPDVGTAWTLSRLPGNVGMYLGLTGRSIGAADAYALGLLTHCIPAARYEEIKTAFADTWPVDTILDERHVDPGPGELPFTVPIISRCFSAPTVEEIIARLRAVGGIHGDWAQGVVADLEKRAPLSLKVTHRHIRDARALDLRQTLIVDYRLACRFLDGSDFYEGVRAALVDKDGSPKWRPAALEDVTPAIVEDYFAPMGAEELTLLTRQEMQAARV</sequence>
<dbReference type="InterPro" id="IPR029045">
    <property type="entry name" value="ClpP/crotonase-like_dom_sf"/>
</dbReference>
<dbReference type="GO" id="GO:0003860">
    <property type="term" value="F:3-hydroxyisobutyryl-CoA hydrolase activity"/>
    <property type="evidence" value="ECO:0007669"/>
    <property type="project" value="UniProtKB-EC"/>
</dbReference>
<organism evidence="5 6">
    <name type="scientific">Hyphomicrobium album</name>
    <dbReference type="NCBI Taxonomy" id="2665159"/>
    <lineage>
        <taxon>Bacteria</taxon>
        <taxon>Pseudomonadati</taxon>
        <taxon>Pseudomonadota</taxon>
        <taxon>Alphaproteobacteria</taxon>
        <taxon>Hyphomicrobiales</taxon>
        <taxon>Hyphomicrobiaceae</taxon>
        <taxon>Hyphomicrobium</taxon>
    </lineage>
</organism>
<comment type="catalytic activity">
    <reaction evidence="1">
        <text>3-hydroxy-2-methylpropanoyl-CoA + H2O = 3-hydroxy-2-methylpropanoate + CoA + H(+)</text>
        <dbReference type="Rhea" id="RHEA:20888"/>
        <dbReference type="ChEBI" id="CHEBI:11805"/>
        <dbReference type="ChEBI" id="CHEBI:15377"/>
        <dbReference type="ChEBI" id="CHEBI:15378"/>
        <dbReference type="ChEBI" id="CHEBI:57287"/>
        <dbReference type="ChEBI" id="CHEBI:57340"/>
        <dbReference type="EC" id="3.1.2.4"/>
    </reaction>
</comment>
<dbReference type="SUPFAM" id="SSF52096">
    <property type="entry name" value="ClpP/crotonase"/>
    <property type="match status" value="1"/>
</dbReference>
<dbReference type="NCBIfam" id="NF004127">
    <property type="entry name" value="PRK05617.1"/>
    <property type="match status" value="1"/>
</dbReference>
<evidence type="ECO:0000256" key="2">
    <source>
        <dbReference type="ARBA" id="ARBA00011915"/>
    </source>
</evidence>
<reference evidence="5 6" key="1">
    <citation type="submission" date="2019-11" db="EMBL/GenBank/DDBJ databases">
        <title>Identification of a novel strain.</title>
        <authorList>
            <person name="Xu Q."/>
            <person name="Wang G."/>
        </authorList>
    </citation>
    <scope>NUCLEOTIDE SEQUENCE [LARGE SCALE GENOMIC DNA]</scope>
    <source>
        <strain evidence="6">xq</strain>
    </source>
</reference>
<keyword evidence="3" id="KW-0378">Hydrolase</keyword>
<comment type="caution">
    <text evidence="5">The sequence shown here is derived from an EMBL/GenBank/DDBJ whole genome shotgun (WGS) entry which is preliminary data.</text>
</comment>
<evidence type="ECO:0000256" key="3">
    <source>
        <dbReference type="ARBA" id="ARBA00022801"/>
    </source>
</evidence>
<dbReference type="Gene3D" id="3.90.226.10">
    <property type="entry name" value="2-enoyl-CoA Hydratase, Chain A, domain 1"/>
    <property type="match status" value="1"/>
</dbReference>
<accession>A0A6I3KLN5</accession>
<proteinExistence type="predicted"/>
<feature type="domain" description="Enoyl-CoA hydratase/isomerase" evidence="4">
    <location>
        <begin position="47"/>
        <end position="368"/>
    </location>
</feature>
<evidence type="ECO:0000259" key="4">
    <source>
        <dbReference type="Pfam" id="PF16113"/>
    </source>
</evidence>
<dbReference type="CDD" id="cd06558">
    <property type="entry name" value="crotonase-like"/>
    <property type="match status" value="1"/>
</dbReference>
<dbReference type="AlphaFoldDB" id="A0A6I3KLN5"/>
<evidence type="ECO:0000313" key="5">
    <source>
        <dbReference type="EMBL" id="MTD96034.1"/>
    </source>
</evidence>
<dbReference type="Proteomes" id="UP000440694">
    <property type="component" value="Unassembled WGS sequence"/>
</dbReference>
<gene>
    <name evidence="5" type="ORF">GIW81_16970</name>
</gene>
<evidence type="ECO:0000313" key="6">
    <source>
        <dbReference type="Proteomes" id="UP000440694"/>
    </source>
</evidence>
<name>A0A6I3KLN5_9HYPH</name>
<dbReference type="EC" id="3.1.2.4" evidence="2"/>
<evidence type="ECO:0000256" key="1">
    <source>
        <dbReference type="ARBA" id="ARBA00001709"/>
    </source>
</evidence>
<dbReference type="EMBL" id="WMBQ01000002">
    <property type="protein sequence ID" value="MTD96034.1"/>
    <property type="molecule type" value="Genomic_DNA"/>
</dbReference>